<dbReference type="STRING" id="137246.A0A401SWR7"/>
<feature type="region of interest" description="Disordered" evidence="10">
    <location>
        <begin position="46"/>
        <end position="65"/>
    </location>
</feature>
<comment type="caution">
    <text evidence="12">The sequence shown here is derived from an EMBL/GenBank/DDBJ whole genome shotgun (WGS) entry which is preliminary data.</text>
</comment>
<evidence type="ECO:0000313" key="12">
    <source>
        <dbReference type="EMBL" id="GCC34828.1"/>
    </source>
</evidence>
<keyword evidence="6" id="KW-0805">Transcription regulation</keyword>
<keyword evidence="3" id="KW-0677">Repeat</keyword>
<feature type="compositionally biased region" description="Polar residues" evidence="10">
    <location>
        <begin position="47"/>
        <end position="56"/>
    </location>
</feature>
<reference evidence="12 13" key="1">
    <citation type="journal article" date="2018" name="Nat. Ecol. Evol.">
        <title>Shark genomes provide insights into elasmobranch evolution and the origin of vertebrates.</title>
        <authorList>
            <person name="Hara Y"/>
            <person name="Yamaguchi K"/>
            <person name="Onimaru K"/>
            <person name="Kadota M"/>
            <person name="Koyanagi M"/>
            <person name="Keeley SD"/>
            <person name="Tatsumi K"/>
            <person name="Tanaka K"/>
            <person name="Motone F"/>
            <person name="Kageyama Y"/>
            <person name="Nozu R"/>
            <person name="Adachi N"/>
            <person name="Nishimura O"/>
            <person name="Nakagawa R"/>
            <person name="Tanegashima C"/>
            <person name="Kiyatake I"/>
            <person name="Matsumoto R"/>
            <person name="Murakumo K"/>
            <person name="Nishida K"/>
            <person name="Terakita A"/>
            <person name="Kuratani S"/>
            <person name="Sato K"/>
            <person name="Hyodo S Kuraku.S."/>
        </authorList>
    </citation>
    <scope>NUCLEOTIDE SEQUENCE [LARGE SCALE GENOMIC DNA]</scope>
</reference>
<keyword evidence="7" id="KW-0804">Transcription</keyword>
<dbReference type="GO" id="GO:0000978">
    <property type="term" value="F:RNA polymerase II cis-regulatory region sequence-specific DNA binding"/>
    <property type="evidence" value="ECO:0007669"/>
    <property type="project" value="TreeGrafter"/>
</dbReference>
<dbReference type="InterPro" id="IPR013087">
    <property type="entry name" value="Znf_C2H2_type"/>
</dbReference>
<keyword evidence="4 9" id="KW-0863">Zinc-finger</keyword>
<evidence type="ECO:0000256" key="3">
    <source>
        <dbReference type="ARBA" id="ARBA00022737"/>
    </source>
</evidence>
<organism evidence="12 13">
    <name type="scientific">Chiloscyllium punctatum</name>
    <name type="common">Brownbanded bambooshark</name>
    <name type="synonym">Hemiscyllium punctatum</name>
    <dbReference type="NCBI Taxonomy" id="137246"/>
    <lineage>
        <taxon>Eukaryota</taxon>
        <taxon>Metazoa</taxon>
        <taxon>Chordata</taxon>
        <taxon>Craniata</taxon>
        <taxon>Vertebrata</taxon>
        <taxon>Chondrichthyes</taxon>
        <taxon>Elasmobranchii</taxon>
        <taxon>Galeomorphii</taxon>
        <taxon>Galeoidea</taxon>
        <taxon>Orectolobiformes</taxon>
        <taxon>Hemiscylliidae</taxon>
        <taxon>Chiloscyllium</taxon>
    </lineage>
</organism>
<gene>
    <name evidence="12" type="ORF">chiPu_0013305</name>
</gene>
<dbReference type="InterPro" id="IPR042972">
    <property type="entry name" value="INSM1/2"/>
</dbReference>
<feature type="domain" description="C2H2-type" evidence="11">
    <location>
        <begin position="247"/>
        <end position="274"/>
    </location>
</feature>
<keyword evidence="8" id="KW-0539">Nucleus</keyword>
<dbReference type="Proteomes" id="UP000287033">
    <property type="component" value="Unassembled WGS sequence"/>
</dbReference>
<evidence type="ECO:0000256" key="6">
    <source>
        <dbReference type="ARBA" id="ARBA00023015"/>
    </source>
</evidence>
<dbReference type="Pfam" id="PF00096">
    <property type="entry name" value="zf-C2H2"/>
    <property type="match status" value="2"/>
</dbReference>
<dbReference type="GO" id="GO:0005634">
    <property type="term" value="C:nucleus"/>
    <property type="evidence" value="ECO:0007669"/>
    <property type="project" value="UniProtKB-SubCell"/>
</dbReference>
<dbReference type="SMART" id="SM00355">
    <property type="entry name" value="ZnF_C2H2"/>
    <property type="match status" value="5"/>
</dbReference>
<evidence type="ECO:0000259" key="11">
    <source>
        <dbReference type="PROSITE" id="PS50157"/>
    </source>
</evidence>
<evidence type="ECO:0000256" key="10">
    <source>
        <dbReference type="SAM" id="MobiDB-lite"/>
    </source>
</evidence>
<dbReference type="OrthoDB" id="8953942at2759"/>
<dbReference type="GO" id="GO:0017053">
    <property type="term" value="C:transcription repressor complex"/>
    <property type="evidence" value="ECO:0007669"/>
    <property type="project" value="TreeGrafter"/>
</dbReference>
<evidence type="ECO:0000256" key="8">
    <source>
        <dbReference type="ARBA" id="ARBA00023242"/>
    </source>
</evidence>
<dbReference type="InterPro" id="IPR036236">
    <property type="entry name" value="Znf_C2H2_sf"/>
</dbReference>
<evidence type="ECO:0000256" key="9">
    <source>
        <dbReference type="PROSITE-ProRule" id="PRU00042"/>
    </source>
</evidence>
<keyword evidence="5" id="KW-0862">Zinc</keyword>
<dbReference type="GO" id="GO:0030182">
    <property type="term" value="P:neuron differentiation"/>
    <property type="evidence" value="ECO:0007669"/>
    <property type="project" value="TreeGrafter"/>
</dbReference>
<dbReference type="EMBL" id="BEZZ01000634">
    <property type="protein sequence ID" value="GCC34828.1"/>
    <property type="molecule type" value="Genomic_DNA"/>
</dbReference>
<dbReference type="GO" id="GO:0010564">
    <property type="term" value="P:regulation of cell cycle process"/>
    <property type="evidence" value="ECO:0007669"/>
    <property type="project" value="TreeGrafter"/>
</dbReference>
<dbReference type="SUPFAM" id="SSF57667">
    <property type="entry name" value="beta-beta-alpha zinc fingers"/>
    <property type="match status" value="2"/>
</dbReference>
<dbReference type="PROSITE" id="PS00028">
    <property type="entry name" value="ZINC_FINGER_C2H2_1"/>
    <property type="match status" value="3"/>
</dbReference>
<dbReference type="OMA" id="LWHAMRE"/>
<dbReference type="PANTHER" id="PTHR15065:SF6">
    <property type="entry name" value="INSULINOMA-ASSOCIATED PROTEIN 2"/>
    <property type="match status" value="1"/>
</dbReference>
<keyword evidence="2" id="KW-0479">Metal-binding</keyword>
<accession>A0A401SWR7</accession>
<name>A0A401SWR7_CHIPU</name>
<dbReference type="AlphaFoldDB" id="A0A401SWR7"/>
<comment type="subcellular location">
    <subcellularLocation>
        <location evidence="1">Nucleus</location>
    </subcellularLocation>
</comment>
<proteinExistence type="predicted"/>
<dbReference type="FunFam" id="3.30.160.60:FF:001329">
    <property type="entry name" value="INSM transcriptional repressor 1"/>
    <property type="match status" value="1"/>
</dbReference>
<dbReference type="GO" id="GO:0008270">
    <property type="term" value="F:zinc ion binding"/>
    <property type="evidence" value="ECO:0007669"/>
    <property type="project" value="UniProtKB-KW"/>
</dbReference>
<evidence type="ECO:0000256" key="5">
    <source>
        <dbReference type="ARBA" id="ARBA00022833"/>
    </source>
</evidence>
<dbReference type="GO" id="GO:0001227">
    <property type="term" value="F:DNA-binding transcription repressor activity, RNA polymerase II-specific"/>
    <property type="evidence" value="ECO:0007669"/>
    <property type="project" value="TreeGrafter"/>
</dbReference>
<feature type="region of interest" description="Disordered" evidence="10">
    <location>
        <begin position="135"/>
        <end position="182"/>
    </location>
</feature>
<evidence type="ECO:0000256" key="2">
    <source>
        <dbReference type="ARBA" id="ARBA00022723"/>
    </source>
</evidence>
<feature type="region of interest" description="Disordered" evidence="10">
    <location>
        <begin position="266"/>
        <end position="339"/>
    </location>
</feature>
<feature type="compositionally biased region" description="Low complexity" evidence="10">
    <location>
        <begin position="319"/>
        <end position="330"/>
    </location>
</feature>
<evidence type="ECO:0000256" key="7">
    <source>
        <dbReference type="ARBA" id="ARBA00023163"/>
    </source>
</evidence>
<evidence type="ECO:0000313" key="13">
    <source>
        <dbReference type="Proteomes" id="UP000287033"/>
    </source>
</evidence>
<keyword evidence="13" id="KW-1185">Reference proteome</keyword>
<feature type="domain" description="C2H2-type" evidence="11">
    <location>
        <begin position="341"/>
        <end position="368"/>
    </location>
</feature>
<dbReference type="Gene3D" id="3.30.160.60">
    <property type="entry name" value="Classic Zinc Finger"/>
    <property type="match status" value="2"/>
</dbReference>
<protein>
    <recommendedName>
        <fullName evidence="11">C2H2-type domain-containing protein</fullName>
    </recommendedName>
</protein>
<feature type="domain" description="C2H2-type" evidence="11">
    <location>
        <begin position="425"/>
        <end position="453"/>
    </location>
</feature>
<dbReference type="PROSITE" id="PS50157">
    <property type="entry name" value="ZINC_FINGER_C2H2_2"/>
    <property type="match status" value="3"/>
</dbReference>
<evidence type="ECO:0000256" key="4">
    <source>
        <dbReference type="ARBA" id="ARBA00022771"/>
    </source>
</evidence>
<evidence type="ECO:0000256" key="1">
    <source>
        <dbReference type="ARBA" id="ARBA00004123"/>
    </source>
</evidence>
<feature type="compositionally biased region" description="Basic and acidic residues" evidence="10">
    <location>
        <begin position="279"/>
        <end position="300"/>
    </location>
</feature>
<sequence>MPRGFLVKRNNKWSRVSYRIRAKDDQLLQGHPLTVGMGPAVCPDSLFAQSGSQSSGPEGFHHGMTEDRGLLSAQGQRVQADAAPGRGLTGCPAASSSLVTATDPKPEPCALDSSCLTSSSPSAAAAVRPGEWSLRAPAEGTQPGSTDPHPPAFPGTKVAGPEPGRRKYKVRPKKPKVSRKLHLQDEVSTSPVLGLRIKADASDFKAEAPFAKPRLLAAYTCQLCRETYSDAFSLAQHRCSRIVRVEYRCPDCQKVFSCPANLASHRRWHKPRSGGDAADPAKERDTWPGARPRVDPESKENSSGVSAGESRGGLQTLDSSARSSEPSEAATPVPPSRPQRFECRLCSRRFRRQASLEKHQSGHQAAGSPGHRRLQWRRLSFPCPLCEVNLPSADSRNKHLLWHAVTRGETAELQETAAGTGGQLLTCKHCPSSFLSSASLSRHLTKSHPSENRQLLLLLQLATGPGC</sequence>
<feature type="compositionally biased region" description="Basic residues" evidence="10">
    <location>
        <begin position="166"/>
        <end position="181"/>
    </location>
</feature>
<dbReference type="PANTHER" id="PTHR15065">
    <property type="entry name" value="INSULINOMA-ASSOCIATED 1"/>
    <property type="match status" value="1"/>
</dbReference>